<dbReference type="SUPFAM" id="SSF47757">
    <property type="entry name" value="Chemotaxis receptor methyltransferase CheR, N-terminal domain"/>
    <property type="match status" value="1"/>
</dbReference>
<dbReference type="InterPro" id="IPR022642">
    <property type="entry name" value="CheR_C"/>
</dbReference>
<reference evidence="7 8" key="1">
    <citation type="submission" date="2017-02" db="EMBL/GenBank/DDBJ databases">
        <authorList>
            <person name="Peterson S.W."/>
        </authorList>
    </citation>
    <scope>NUCLEOTIDE SEQUENCE [LARGE SCALE GENOMIC DNA]</scope>
    <source>
        <strain evidence="7 8">ATCC BAA-908</strain>
    </source>
</reference>
<keyword evidence="3 7" id="KW-0489">Methyltransferase</keyword>
<dbReference type="GO" id="GO:0008983">
    <property type="term" value="F:protein-glutamate O-methyltransferase activity"/>
    <property type="evidence" value="ECO:0007669"/>
    <property type="project" value="UniProtKB-EC"/>
</dbReference>
<dbReference type="GeneID" id="78315729"/>
<evidence type="ECO:0000256" key="5">
    <source>
        <dbReference type="ARBA" id="ARBA00022691"/>
    </source>
</evidence>
<keyword evidence="5" id="KW-0949">S-adenosyl-L-methionine</keyword>
<dbReference type="Proteomes" id="UP000190423">
    <property type="component" value="Unassembled WGS sequence"/>
</dbReference>
<protein>
    <recommendedName>
        <fullName evidence="2">protein-glutamate O-methyltransferase</fullName>
        <ecNumber evidence="2">2.1.1.80</ecNumber>
    </recommendedName>
</protein>
<dbReference type="PROSITE" id="PS50123">
    <property type="entry name" value="CHER"/>
    <property type="match status" value="1"/>
</dbReference>
<gene>
    <name evidence="7" type="ORF">SAMN02745149_00409</name>
</gene>
<dbReference type="InterPro" id="IPR036804">
    <property type="entry name" value="CheR_N_sf"/>
</dbReference>
<keyword evidence="8" id="KW-1185">Reference proteome</keyword>
<dbReference type="PANTHER" id="PTHR24422">
    <property type="entry name" value="CHEMOTAXIS PROTEIN METHYLTRANSFERASE"/>
    <property type="match status" value="1"/>
</dbReference>
<dbReference type="SMART" id="SM00138">
    <property type="entry name" value="MeTrc"/>
    <property type="match status" value="1"/>
</dbReference>
<accession>A0A1T4JJ75</accession>
<keyword evidence="4 7" id="KW-0808">Transferase</keyword>
<evidence type="ECO:0000259" key="6">
    <source>
        <dbReference type="PROSITE" id="PS50123"/>
    </source>
</evidence>
<proteinExistence type="predicted"/>
<dbReference type="STRING" id="261392.SAMN02745149_00409"/>
<evidence type="ECO:0000256" key="4">
    <source>
        <dbReference type="ARBA" id="ARBA00022679"/>
    </source>
</evidence>
<dbReference type="AlphaFoldDB" id="A0A1T4JJ75"/>
<dbReference type="InterPro" id="IPR026024">
    <property type="entry name" value="Chemotaxis_MeTrfase_CheR"/>
</dbReference>
<name>A0A1T4JJ75_TREPO</name>
<dbReference type="InterPro" id="IPR029063">
    <property type="entry name" value="SAM-dependent_MTases_sf"/>
</dbReference>
<dbReference type="OrthoDB" id="9816309at2"/>
<dbReference type="PRINTS" id="PR00996">
    <property type="entry name" value="CHERMTFRASE"/>
</dbReference>
<dbReference type="PIRSF" id="PIRSF000410">
    <property type="entry name" value="CheR"/>
    <property type="match status" value="1"/>
</dbReference>
<dbReference type="InterPro" id="IPR000780">
    <property type="entry name" value="CheR_MeTrfase"/>
</dbReference>
<dbReference type="Pfam" id="PF03705">
    <property type="entry name" value="CheR_N"/>
    <property type="match status" value="1"/>
</dbReference>
<dbReference type="EMBL" id="FUWG01000003">
    <property type="protein sequence ID" value="SJZ30220.1"/>
    <property type="molecule type" value="Genomic_DNA"/>
</dbReference>
<evidence type="ECO:0000313" key="8">
    <source>
        <dbReference type="Proteomes" id="UP000190423"/>
    </source>
</evidence>
<dbReference type="InterPro" id="IPR022641">
    <property type="entry name" value="CheR_N"/>
</dbReference>
<dbReference type="Gene3D" id="1.10.155.10">
    <property type="entry name" value="Chemotaxis receptor methyltransferase CheR, N-terminal domain"/>
    <property type="match status" value="1"/>
</dbReference>
<dbReference type="GO" id="GO:0032259">
    <property type="term" value="P:methylation"/>
    <property type="evidence" value="ECO:0007669"/>
    <property type="project" value="UniProtKB-KW"/>
</dbReference>
<sequence length="271" mass="31375">MTDILNDADFDRFRKVIYKECGITFSGTNRPILDSRIKEILREKKIATVDEYYNLILSDREEMKRMLDSITTNLTRFFRNQPHFDAFINYVIPHVLEEKKKTGDRTIRVWSAGCSTGEEPYTIAMILKKILPPGYSFSVTASDISLKSLMVGQSGFYADNKIDGVPADYLSAFFTKVNGGYQISKEIMEHVKFDYHNLQHESGMKNLDVVFCRNVMIYFDEAAQLVVLNNFWNAMAQHSYLFIGHSESLFGMKTKFEFLKTDWACLYQKNS</sequence>
<dbReference type="RefSeq" id="WP_078932337.1">
    <property type="nucleotide sequence ID" value="NZ_FUWG01000003.1"/>
</dbReference>
<evidence type="ECO:0000256" key="3">
    <source>
        <dbReference type="ARBA" id="ARBA00022603"/>
    </source>
</evidence>
<feature type="domain" description="CheR-type methyltransferase" evidence="6">
    <location>
        <begin position="1"/>
        <end position="258"/>
    </location>
</feature>
<dbReference type="PANTHER" id="PTHR24422:SF10">
    <property type="entry name" value="CHEMOTAXIS PROTEIN METHYLTRANSFERASE 2"/>
    <property type="match status" value="1"/>
</dbReference>
<evidence type="ECO:0000256" key="1">
    <source>
        <dbReference type="ARBA" id="ARBA00001541"/>
    </source>
</evidence>
<comment type="catalytic activity">
    <reaction evidence="1">
        <text>L-glutamyl-[protein] + S-adenosyl-L-methionine = [protein]-L-glutamate 5-O-methyl ester + S-adenosyl-L-homocysteine</text>
        <dbReference type="Rhea" id="RHEA:24452"/>
        <dbReference type="Rhea" id="RHEA-COMP:10208"/>
        <dbReference type="Rhea" id="RHEA-COMP:10311"/>
        <dbReference type="ChEBI" id="CHEBI:29973"/>
        <dbReference type="ChEBI" id="CHEBI:57856"/>
        <dbReference type="ChEBI" id="CHEBI:59789"/>
        <dbReference type="ChEBI" id="CHEBI:82795"/>
        <dbReference type="EC" id="2.1.1.80"/>
    </reaction>
</comment>
<evidence type="ECO:0000256" key="2">
    <source>
        <dbReference type="ARBA" id="ARBA00012534"/>
    </source>
</evidence>
<dbReference type="SUPFAM" id="SSF53335">
    <property type="entry name" value="S-adenosyl-L-methionine-dependent methyltransferases"/>
    <property type="match status" value="1"/>
</dbReference>
<organism evidence="7 8">
    <name type="scientific">Treponema porcinum</name>
    <dbReference type="NCBI Taxonomy" id="261392"/>
    <lineage>
        <taxon>Bacteria</taxon>
        <taxon>Pseudomonadati</taxon>
        <taxon>Spirochaetota</taxon>
        <taxon>Spirochaetia</taxon>
        <taxon>Spirochaetales</taxon>
        <taxon>Treponemataceae</taxon>
        <taxon>Treponema</taxon>
    </lineage>
</organism>
<evidence type="ECO:0000313" key="7">
    <source>
        <dbReference type="EMBL" id="SJZ30220.1"/>
    </source>
</evidence>
<dbReference type="Gene3D" id="3.40.50.150">
    <property type="entry name" value="Vaccinia Virus protein VP39"/>
    <property type="match status" value="1"/>
</dbReference>
<dbReference type="EC" id="2.1.1.80" evidence="2"/>
<dbReference type="Pfam" id="PF01739">
    <property type="entry name" value="CheR"/>
    <property type="match status" value="1"/>
</dbReference>
<dbReference type="InterPro" id="IPR050903">
    <property type="entry name" value="Bact_Chemotaxis_MeTrfase"/>
</dbReference>